<keyword evidence="3" id="KW-0808">Transferase</keyword>
<keyword evidence="1" id="KW-0175">Coiled coil</keyword>
<evidence type="ECO:0000256" key="1">
    <source>
        <dbReference type="SAM" id="Coils"/>
    </source>
</evidence>
<gene>
    <name evidence="3" type="ORF">PECUL_23A045215</name>
</gene>
<dbReference type="PANTHER" id="PTHR47679:SF2">
    <property type="entry name" value="C-TERMINAL OF ROC (COR) DOMAIN-CONTAINING PROTEIN"/>
    <property type="match status" value="1"/>
</dbReference>
<dbReference type="SUPFAM" id="SSF47986">
    <property type="entry name" value="DEATH domain"/>
    <property type="match status" value="1"/>
</dbReference>
<protein>
    <submittedName>
        <fullName evidence="3">Death-associated kinase 1-like</fullName>
    </submittedName>
</protein>
<dbReference type="EMBL" id="OW240914">
    <property type="protein sequence ID" value="CAH2275345.1"/>
    <property type="molecule type" value="Genomic_DNA"/>
</dbReference>
<name>A0AAD1RNC4_PELCU</name>
<proteinExistence type="predicted"/>
<dbReference type="GO" id="GO:0016301">
    <property type="term" value="F:kinase activity"/>
    <property type="evidence" value="ECO:0007669"/>
    <property type="project" value="UniProtKB-KW"/>
</dbReference>
<accession>A0AAD1RNC4</accession>
<evidence type="ECO:0000313" key="3">
    <source>
        <dbReference type="EMBL" id="CAH2275345.1"/>
    </source>
</evidence>
<feature type="domain" description="Death" evidence="2">
    <location>
        <begin position="408"/>
        <end position="487"/>
    </location>
</feature>
<dbReference type="GO" id="GO:0007165">
    <property type="term" value="P:signal transduction"/>
    <property type="evidence" value="ECO:0007669"/>
    <property type="project" value="InterPro"/>
</dbReference>
<keyword evidence="3" id="KW-0418">Kinase</keyword>
<organism evidence="3 4">
    <name type="scientific">Pelobates cultripes</name>
    <name type="common">Western spadefoot toad</name>
    <dbReference type="NCBI Taxonomy" id="61616"/>
    <lineage>
        <taxon>Eukaryota</taxon>
        <taxon>Metazoa</taxon>
        <taxon>Chordata</taxon>
        <taxon>Craniata</taxon>
        <taxon>Vertebrata</taxon>
        <taxon>Euteleostomi</taxon>
        <taxon>Amphibia</taxon>
        <taxon>Batrachia</taxon>
        <taxon>Anura</taxon>
        <taxon>Pelobatoidea</taxon>
        <taxon>Pelobatidae</taxon>
        <taxon>Pelobates</taxon>
    </lineage>
</organism>
<dbReference type="Proteomes" id="UP001295444">
    <property type="component" value="Chromosome 03"/>
</dbReference>
<dbReference type="Gene3D" id="1.10.533.10">
    <property type="entry name" value="Death Domain, Fas"/>
    <property type="match status" value="1"/>
</dbReference>
<sequence>MPHICQEVMKQVRLLLEEKIRFQDWKNFSASVARGLSEPLCTNRLLTAVEYLHSELLYLPCCSRSTKKHTLNPDSSPNPVHTSQDVANDLSHNVSATCLDIMFCICPSGIPTPTGLVILDLPWLLQEIFGRFGNFLLSPASGREKECWSLSEVESALELQDGEGDIQTVLQLLETLELLLQTSEGYYVVPAWLKRGGPTEHLEWKNLKGVVYHWQETSMGLFNRYLIGQLQLWLLRQFGSHRCHLWREGAQCVAEAMIKMEISEDRRSLFVTGGWDKECSEGACYELLEMVGTEVECLLRKCQDQGWEKLHLIPRELFAISSDVRIDLQNGKAFRVRRLSLGRGKAEGLSGFSWEQILKAERECTSLYGKYVEAKPWEILFPQHDHRMLYHLGRKCSIRWLDGSTLANLCSMLDTSNPLGLDWKRLAQELGGASCSVVDELNDEAIRKTVSPTRLVIDKYSLSVEKLFIALKQMEREDCQAEIENMMKQL</sequence>
<feature type="coiled-coil region" evidence="1">
    <location>
        <begin position="457"/>
        <end position="489"/>
    </location>
</feature>
<evidence type="ECO:0000259" key="2">
    <source>
        <dbReference type="Pfam" id="PF00531"/>
    </source>
</evidence>
<dbReference type="AlphaFoldDB" id="A0AAD1RNC4"/>
<dbReference type="PANTHER" id="PTHR47679">
    <property type="entry name" value="PROTEIN TORNADO 1"/>
    <property type="match status" value="1"/>
</dbReference>
<dbReference type="Pfam" id="PF00531">
    <property type="entry name" value="Death"/>
    <property type="match status" value="1"/>
</dbReference>
<dbReference type="InterPro" id="IPR000488">
    <property type="entry name" value="Death_dom"/>
</dbReference>
<keyword evidence="4" id="KW-1185">Reference proteome</keyword>
<evidence type="ECO:0000313" key="4">
    <source>
        <dbReference type="Proteomes" id="UP001295444"/>
    </source>
</evidence>
<dbReference type="InterPro" id="IPR011029">
    <property type="entry name" value="DEATH-like_dom_sf"/>
</dbReference>
<reference evidence="3" key="1">
    <citation type="submission" date="2022-03" db="EMBL/GenBank/DDBJ databases">
        <authorList>
            <person name="Alioto T."/>
            <person name="Alioto T."/>
            <person name="Gomez Garrido J."/>
        </authorList>
    </citation>
    <scope>NUCLEOTIDE SEQUENCE</scope>
</reference>